<evidence type="ECO:0000313" key="3">
    <source>
        <dbReference type="Proteomes" id="UP000240418"/>
    </source>
</evidence>
<dbReference type="CDD" id="cd07313">
    <property type="entry name" value="terB_like_2"/>
    <property type="match status" value="1"/>
</dbReference>
<dbReference type="Gene3D" id="1.10.3680.10">
    <property type="entry name" value="TerB-like"/>
    <property type="match status" value="1"/>
</dbReference>
<dbReference type="Pfam" id="PF05099">
    <property type="entry name" value="TerB"/>
    <property type="match status" value="1"/>
</dbReference>
<sequence length="146" mass="16232">MFADFLKRLTAPAPEPLNDTDARLALTALLVRIARTDGEYSHAESAQIDRITTQRYGLSPFEATALRKDAETLETEAPDTVRFTRAIKEAVPFDERIGVVEALWQVVLADGQRDAEEDALVRLAANLLGINDRDSALARQRVMKHS</sequence>
<gene>
    <name evidence="2" type="ORF">CLV88_101192</name>
</gene>
<dbReference type="RefSeq" id="WP_106606494.1">
    <property type="nucleotide sequence ID" value="NZ_PYGJ01000001.1"/>
</dbReference>
<proteinExistence type="predicted"/>
<evidence type="ECO:0000259" key="1">
    <source>
        <dbReference type="Pfam" id="PF05099"/>
    </source>
</evidence>
<comment type="caution">
    <text evidence="2">The sequence shown here is derived from an EMBL/GenBank/DDBJ whole genome shotgun (WGS) entry which is preliminary data.</text>
</comment>
<dbReference type="EMBL" id="PYGJ01000001">
    <property type="protein sequence ID" value="PSL21768.1"/>
    <property type="molecule type" value="Genomic_DNA"/>
</dbReference>
<evidence type="ECO:0000313" key="2">
    <source>
        <dbReference type="EMBL" id="PSL21768.1"/>
    </source>
</evidence>
<accession>A0A2P8FJ95</accession>
<organism evidence="2 3">
    <name type="scientific">Shimia abyssi</name>
    <dbReference type="NCBI Taxonomy" id="1662395"/>
    <lineage>
        <taxon>Bacteria</taxon>
        <taxon>Pseudomonadati</taxon>
        <taxon>Pseudomonadota</taxon>
        <taxon>Alphaproteobacteria</taxon>
        <taxon>Rhodobacterales</taxon>
        <taxon>Roseobacteraceae</taxon>
    </lineage>
</organism>
<feature type="domain" description="Co-chaperone DjlA N-terminal" evidence="1">
    <location>
        <begin position="23"/>
        <end position="140"/>
    </location>
</feature>
<dbReference type="SUPFAM" id="SSF158682">
    <property type="entry name" value="TerB-like"/>
    <property type="match status" value="1"/>
</dbReference>
<dbReference type="OrthoDB" id="5402150at2"/>
<reference evidence="2 3" key="1">
    <citation type="submission" date="2018-03" db="EMBL/GenBank/DDBJ databases">
        <title>Genomic Encyclopedia of Archaeal and Bacterial Type Strains, Phase II (KMG-II): from individual species to whole genera.</title>
        <authorList>
            <person name="Goeker M."/>
        </authorList>
    </citation>
    <scope>NUCLEOTIDE SEQUENCE [LARGE SCALE GENOMIC DNA]</scope>
    <source>
        <strain evidence="2 3">DSM 100673</strain>
    </source>
</reference>
<dbReference type="Proteomes" id="UP000240418">
    <property type="component" value="Unassembled WGS sequence"/>
</dbReference>
<keyword evidence="3" id="KW-1185">Reference proteome</keyword>
<dbReference type="AlphaFoldDB" id="A0A2P8FJ95"/>
<dbReference type="InterPro" id="IPR029024">
    <property type="entry name" value="TerB-like"/>
</dbReference>
<protein>
    <submittedName>
        <fullName evidence="2">Putative tellurite resistance protein B-like protein</fullName>
    </submittedName>
</protein>
<name>A0A2P8FJ95_9RHOB</name>
<dbReference type="InterPro" id="IPR007791">
    <property type="entry name" value="DjlA_N"/>
</dbReference>